<dbReference type="InterPro" id="IPR000182">
    <property type="entry name" value="GNAT_dom"/>
</dbReference>
<dbReference type="InterPro" id="IPR016181">
    <property type="entry name" value="Acyl_CoA_acyltransferase"/>
</dbReference>
<feature type="domain" description="N-acetyltransferase" evidence="4">
    <location>
        <begin position="3"/>
        <end position="170"/>
    </location>
</feature>
<dbReference type="PANTHER" id="PTHR10545:SF29">
    <property type="entry name" value="GH14572P-RELATED"/>
    <property type="match status" value="1"/>
</dbReference>
<accession>A0AAX4P8D8</accession>
<reference evidence="5 6" key="1">
    <citation type="submission" date="2024-03" db="EMBL/GenBank/DDBJ databases">
        <title>Complete genome sequence of the green alga Chloropicon roscoffensis RCC1871.</title>
        <authorList>
            <person name="Lemieux C."/>
            <person name="Pombert J.-F."/>
            <person name="Otis C."/>
            <person name="Turmel M."/>
        </authorList>
    </citation>
    <scope>NUCLEOTIDE SEQUENCE [LARGE SCALE GENOMIC DNA]</scope>
    <source>
        <strain evidence="5 6">RCC1871</strain>
    </source>
</reference>
<keyword evidence="3" id="KW-0012">Acyltransferase</keyword>
<gene>
    <name evidence="5" type="ORF">HKI87_06g39960</name>
</gene>
<comment type="similarity">
    <text evidence="1">Belongs to the acetyltransferase family.</text>
</comment>
<proteinExistence type="inferred from homology"/>
<dbReference type="Proteomes" id="UP001472866">
    <property type="component" value="Chromosome 06"/>
</dbReference>
<organism evidence="5 6">
    <name type="scientific">Chloropicon roscoffensis</name>
    <dbReference type="NCBI Taxonomy" id="1461544"/>
    <lineage>
        <taxon>Eukaryota</taxon>
        <taxon>Viridiplantae</taxon>
        <taxon>Chlorophyta</taxon>
        <taxon>Chloropicophyceae</taxon>
        <taxon>Chloropicales</taxon>
        <taxon>Chloropicaceae</taxon>
        <taxon>Chloropicon</taxon>
    </lineage>
</organism>
<evidence type="ECO:0000259" key="4">
    <source>
        <dbReference type="PROSITE" id="PS51186"/>
    </source>
</evidence>
<dbReference type="FunFam" id="3.40.630.30:FF:000064">
    <property type="entry name" value="GNAT family acetyltransferase"/>
    <property type="match status" value="1"/>
</dbReference>
<evidence type="ECO:0000256" key="1">
    <source>
        <dbReference type="ARBA" id="ARBA00008694"/>
    </source>
</evidence>
<dbReference type="Gene3D" id="3.40.630.30">
    <property type="match status" value="1"/>
</dbReference>
<dbReference type="PANTHER" id="PTHR10545">
    <property type="entry name" value="DIAMINE N-ACETYLTRANSFERASE"/>
    <property type="match status" value="1"/>
</dbReference>
<sequence length="178" mass="20231">MDVTFRWATEKDAGVILGLVRELAEFEKELDKVKTTTEVDFARDLSLGHFVCVLAVVNERDTEDQAVGMAVGMALLHNRYSTWDGLCVHLEDLYVRPEHRSAGVGKRLIECCVKHARETGSRRLCWEVLDWNTKAISFYDRLGAQIKTSWRCVRLEGDALRDFEVSEEVQALGLPPHP</sequence>
<evidence type="ECO:0000256" key="2">
    <source>
        <dbReference type="ARBA" id="ARBA00022679"/>
    </source>
</evidence>
<dbReference type="SUPFAM" id="SSF55729">
    <property type="entry name" value="Acyl-CoA N-acyltransferases (Nat)"/>
    <property type="match status" value="1"/>
</dbReference>
<evidence type="ECO:0000256" key="3">
    <source>
        <dbReference type="ARBA" id="ARBA00023315"/>
    </source>
</evidence>
<dbReference type="EMBL" id="CP151506">
    <property type="protein sequence ID" value="WZN62459.1"/>
    <property type="molecule type" value="Genomic_DNA"/>
</dbReference>
<dbReference type="CDD" id="cd04301">
    <property type="entry name" value="NAT_SF"/>
    <property type="match status" value="1"/>
</dbReference>
<keyword evidence="6" id="KW-1185">Reference proteome</keyword>
<keyword evidence="2" id="KW-0808">Transferase</keyword>
<evidence type="ECO:0000313" key="5">
    <source>
        <dbReference type="EMBL" id="WZN62459.1"/>
    </source>
</evidence>
<dbReference type="AlphaFoldDB" id="A0AAX4P8D8"/>
<protein>
    <submittedName>
        <fullName evidence="5">N-acetyltransferase</fullName>
    </submittedName>
</protein>
<dbReference type="GO" id="GO:0008080">
    <property type="term" value="F:N-acetyltransferase activity"/>
    <property type="evidence" value="ECO:0007669"/>
    <property type="project" value="UniProtKB-ARBA"/>
</dbReference>
<name>A0AAX4P8D8_9CHLO</name>
<dbReference type="PROSITE" id="PS51186">
    <property type="entry name" value="GNAT"/>
    <property type="match status" value="1"/>
</dbReference>
<dbReference type="Pfam" id="PF00583">
    <property type="entry name" value="Acetyltransf_1"/>
    <property type="match status" value="1"/>
</dbReference>
<dbReference type="InterPro" id="IPR051016">
    <property type="entry name" value="Diverse_Substrate_AcTransf"/>
</dbReference>
<evidence type="ECO:0000313" key="6">
    <source>
        <dbReference type="Proteomes" id="UP001472866"/>
    </source>
</evidence>